<reference evidence="2 3" key="1">
    <citation type="journal article" date="2018" name="New Phytol.">
        <title>Phylogenomics of Endogonaceae and evolution of mycorrhizas within Mucoromycota.</title>
        <authorList>
            <person name="Chang Y."/>
            <person name="Desiro A."/>
            <person name="Na H."/>
            <person name="Sandor L."/>
            <person name="Lipzen A."/>
            <person name="Clum A."/>
            <person name="Barry K."/>
            <person name="Grigoriev I.V."/>
            <person name="Martin F.M."/>
            <person name="Stajich J.E."/>
            <person name="Smith M.E."/>
            <person name="Bonito G."/>
            <person name="Spatafora J.W."/>
        </authorList>
    </citation>
    <scope>NUCLEOTIDE SEQUENCE [LARGE SCALE GENOMIC DNA]</scope>
    <source>
        <strain evidence="2 3">AD002</strain>
    </source>
</reference>
<organism evidence="2 3">
    <name type="scientific">Jimgerdemannia flammicorona</name>
    <dbReference type="NCBI Taxonomy" id="994334"/>
    <lineage>
        <taxon>Eukaryota</taxon>
        <taxon>Fungi</taxon>
        <taxon>Fungi incertae sedis</taxon>
        <taxon>Mucoromycota</taxon>
        <taxon>Mucoromycotina</taxon>
        <taxon>Endogonomycetes</taxon>
        <taxon>Endogonales</taxon>
        <taxon>Endogonaceae</taxon>
        <taxon>Jimgerdemannia</taxon>
    </lineage>
</organism>
<keyword evidence="3" id="KW-1185">Reference proteome</keyword>
<evidence type="ECO:0000256" key="1">
    <source>
        <dbReference type="SAM" id="MobiDB-lite"/>
    </source>
</evidence>
<sequence length="321" mass="34837">MARRGPLFSTSIEGSITRGHNNLLVGNLDLDFGVPNLQKLVNEIKSPWPLSNVLDEPRGKSPEARLVPCAQEEEQRHQVGGIELTENRDDPPVSRPTSSITPHHTARGRYSTRLAERPDLRAGAVEKVYLVHGGYGHFCLKIPRSPRLQHRCPGRDGPRTRGTEPKRARLQERYPPRDYLPSGRAPTAAIIGQVSTLVSSSKTSRPIGTRVLPLMATFDGAHAESASCSTPTSPAPTGDAIIDKGAITLGGITNFFPFEDPVVIIRFRRARSRGTFAEGARRWLGCASSETRRAEPGSKVLVTNANGGGGRHSAQHPSTSM</sequence>
<feature type="region of interest" description="Disordered" evidence="1">
    <location>
        <begin position="147"/>
        <end position="170"/>
    </location>
</feature>
<feature type="region of interest" description="Disordered" evidence="1">
    <location>
        <begin position="295"/>
        <end position="321"/>
    </location>
</feature>
<evidence type="ECO:0000313" key="2">
    <source>
        <dbReference type="EMBL" id="RUS31846.1"/>
    </source>
</evidence>
<dbReference type="Proteomes" id="UP000274822">
    <property type="component" value="Unassembled WGS sequence"/>
</dbReference>
<dbReference type="AlphaFoldDB" id="A0A433QPY4"/>
<accession>A0A433QPY4</accession>
<gene>
    <name evidence="2" type="ORF">BC938DRAFT_476939</name>
</gene>
<feature type="region of interest" description="Disordered" evidence="1">
    <location>
        <begin position="84"/>
        <end position="107"/>
    </location>
</feature>
<proteinExistence type="predicted"/>
<protein>
    <submittedName>
        <fullName evidence="2">Uncharacterized protein</fullName>
    </submittedName>
</protein>
<evidence type="ECO:0000313" key="3">
    <source>
        <dbReference type="Proteomes" id="UP000274822"/>
    </source>
</evidence>
<dbReference type="EMBL" id="RBNJ01002552">
    <property type="protein sequence ID" value="RUS31846.1"/>
    <property type="molecule type" value="Genomic_DNA"/>
</dbReference>
<name>A0A433QPY4_9FUNG</name>
<comment type="caution">
    <text evidence="2">The sequence shown here is derived from an EMBL/GenBank/DDBJ whole genome shotgun (WGS) entry which is preliminary data.</text>
</comment>
<feature type="compositionally biased region" description="Basic and acidic residues" evidence="1">
    <location>
        <begin position="153"/>
        <end position="170"/>
    </location>
</feature>